<dbReference type="GO" id="GO:0051539">
    <property type="term" value="F:4 iron, 4 sulfur cluster binding"/>
    <property type="evidence" value="ECO:0007669"/>
    <property type="project" value="UniProtKB-UniRule"/>
</dbReference>
<comment type="function">
    <text evidence="1 14">Catalyzes the methylthiolation of N6-(dimethylallyl)adenosine (i(6)A), leading to the formation of 2-methylthio-N6-(dimethylallyl)adenosine (ms(2)i(6)A) at position 37 in tRNAs that read codons beginning with uridine.</text>
</comment>
<dbReference type="SFLD" id="SFLDG01082">
    <property type="entry name" value="B12-binding_domain_containing"/>
    <property type="match status" value="1"/>
</dbReference>
<dbReference type="InterPro" id="IPR006463">
    <property type="entry name" value="MiaB_methiolase"/>
</dbReference>
<keyword evidence="5 14" id="KW-0949">S-adenosyl-L-methionine</keyword>
<evidence type="ECO:0000259" key="17">
    <source>
        <dbReference type="PROSITE" id="PS51918"/>
    </source>
</evidence>
<keyword evidence="2 14" id="KW-0004">4Fe-4S</keyword>
<dbReference type="AlphaFoldDB" id="A0A2A4Z567"/>
<dbReference type="EC" id="2.8.4.3" evidence="10 14"/>
<comment type="catalytic activity">
    <reaction evidence="14">
        <text>N(6)-dimethylallyladenosine(37) in tRNA + (sulfur carrier)-SH + AH2 + 2 S-adenosyl-L-methionine = 2-methylsulfanyl-N(6)-dimethylallyladenosine(37) in tRNA + (sulfur carrier)-H + 5'-deoxyadenosine + L-methionine + A + S-adenosyl-L-homocysteine + 2 H(+)</text>
        <dbReference type="Rhea" id="RHEA:37067"/>
        <dbReference type="Rhea" id="RHEA-COMP:10375"/>
        <dbReference type="Rhea" id="RHEA-COMP:10376"/>
        <dbReference type="Rhea" id="RHEA-COMP:14737"/>
        <dbReference type="Rhea" id="RHEA-COMP:14739"/>
        <dbReference type="ChEBI" id="CHEBI:13193"/>
        <dbReference type="ChEBI" id="CHEBI:15378"/>
        <dbReference type="ChEBI" id="CHEBI:17319"/>
        <dbReference type="ChEBI" id="CHEBI:17499"/>
        <dbReference type="ChEBI" id="CHEBI:29917"/>
        <dbReference type="ChEBI" id="CHEBI:57844"/>
        <dbReference type="ChEBI" id="CHEBI:57856"/>
        <dbReference type="ChEBI" id="CHEBI:59789"/>
        <dbReference type="ChEBI" id="CHEBI:64428"/>
        <dbReference type="ChEBI" id="CHEBI:74415"/>
        <dbReference type="ChEBI" id="CHEBI:74417"/>
        <dbReference type="EC" id="2.8.4.3"/>
    </reaction>
</comment>
<dbReference type="CDD" id="cd01335">
    <property type="entry name" value="Radical_SAM"/>
    <property type="match status" value="1"/>
</dbReference>
<evidence type="ECO:0000313" key="18">
    <source>
        <dbReference type="EMBL" id="PCJ02102.1"/>
    </source>
</evidence>
<dbReference type="InterPro" id="IPR020612">
    <property type="entry name" value="Methylthiotransferase_CS"/>
</dbReference>
<feature type="binding site" evidence="14">
    <location>
        <position position="221"/>
    </location>
    <ligand>
        <name>[4Fe-4S] cluster</name>
        <dbReference type="ChEBI" id="CHEBI:49883"/>
        <label>2</label>
        <note>4Fe-4S-S-AdoMet</note>
    </ligand>
</feature>
<dbReference type="PROSITE" id="PS50926">
    <property type="entry name" value="TRAM"/>
    <property type="match status" value="1"/>
</dbReference>
<evidence type="ECO:0000256" key="6">
    <source>
        <dbReference type="ARBA" id="ARBA00022694"/>
    </source>
</evidence>
<reference key="1">
    <citation type="submission" date="2017-08" db="EMBL/GenBank/DDBJ databases">
        <title>A dynamic microbial community with high functional redundancy inhabits the cold, oxic subseafloor aquifer.</title>
        <authorList>
            <person name="Tully B.J."/>
            <person name="Wheat C.G."/>
            <person name="Glazer B.T."/>
            <person name="Huber J.A."/>
        </authorList>
    </citation>
    <scope>NUCLEOTIDE SEQUENCE [LARGE SCALE GENOMIC DNA]</scope>
</reference>
<comment type="similarity">
    <text evidence="14">Belongs to the methylthiotransferase family. MiaB subfamily.</text>
</comment>
<keyword evidence="8 14" id="KW-0408">Iron</keyword>
<feature type="domain" description="Radical SAM core" evidence="17">
    <location>
        <begin position="200"/>
        <end position="432"/>
    </location>
</feature>
<keyword evidence="3 14" id="KW-0963">Cytoplasm</keyword>
<evidence type="ECO:0000256" key="13">
    <source>
        <dbReference type="ARBA" id="ARBA00081141"/>
    </source>
</evidence>
<dbReference type="InterPro" id="IPR038135">
    <property type="entry name" value="Methylthiotransferase_N_sf"/>
</dbReference>
<feature type="binding site" evidence="14">
    <location>
        <position position="56"/>
    </location>
    <ligand>
        <name>[4Fe-4S] cluster</name>
        <dbReference type="ChEBI" id="CHEBI:49883"/>
        <label>1</label>
    </ligand>
</feature>
<reference evidence="18" key="2">
    <citation type="journal article" date="2018" name="ISME J.">
        <title>A dynamic microbial community with high functional redundancy inhabits the cold, oxic subseafloor aquifer.</title>
        <authorList>
            <person name="Tully B.J."/>
            <person name="Wheat C.G."/>
            <person name="Glazer B.T."/>
            <person name="Huber J.A."/>
        </authorList>
    </citation>
    <scope>NUCLEOTIDE SEQUENCE</scope>
    <source>
        <strain evidence="18">NORP83</strain>
    </source>
</reference>
<feature type="binding site" evidence="14">
    <location>
        <position position="92"/>
    </location>
    <ligand>
        <name>[4Fe-4S] cluster</name>
        <dbReference type="ChEBI" id="CHEBI:49883"/>
        <label>1</label>
    </ligand>
</feature>
<evidence type="ECO:0000256" key="14">
    <source>
        <dbReference type="HAMAP-Rule" id="MF_01864"/>
    </source>
</evidence>
<dbReference type="SUPFAM" id="SSF102114">
    <property type="entry name" value="Radical SAM enzymes"/>
    <property type="match status" value="1"/>
</dbReference>
<dbReference type="GO" id="GO:0035597">
    <property type="term" value="F:tRNA-2-methylthio-N(6)-dimethylallyladenosine(37) synthase activity"/>
    <property type="evidence" value="ECO:0007669"/>
    <property type="project" value="UniProtKB-EC"/>
</dbReference>
<dbReference type="InterPro" id="IPR005839">
    <property type="entry name" value="Methylthiotransferase"/>
</dbReference>
<dbReference type="HAMAP" id="MF_01864">
    <property type="entry name" value="tRNA_metthiotr_MiaB"/>
    <property type="match status" value="1"/>
</dbReference>
<dbReference type="GO" id="GO:0005829">
    <property type="term" value="C:cytosol"/>
    <property type="evidence" value="ECO:0007669"/>
    <property type="project" value="TreeGrafter"/>
</dbReference>
<evidence type="ECO:0000256" key="11">
    <source>
        <dbReference type="ARBA" id="ARBA00068570"/>
    </source>
</evidence>
<dbReference type="InterPro" id="IPR023404">
    <property type="entry name" value="rSAM_horseshoe"/>
</dbReference>
<evidence type="ECO:0000256" key="4">
    <source>
        <dbReference type="ARBA" id="ARBA00022679"/>
    </source>
</evidence>
<dbReference type="Gene3D" id="3.80.30.20">
    <property type="entry name" value="tm_1862 like domain"/>
    <property type="match status" value="1"/>
</dbReference>
<feature type="domain" description="TRAM" evidence="15">
    <location>
        <begin position="435"/>
        <end position="497"/>
    </location>
</feature>
<evidence type="ECO:0000256" key="5">
    <source>
        <dbReference type="ARBA" id="ARBA00022691"/>
    </source>
</evidence>
<sequence>MASIPKHFFDHQSKSDKNTNVAVASKVVQKSNKKKQLRPTFNGKNTKKLFIKTYGCQMNVYDTQRMSDALAPEGYVNVDSPDQADMVILNTCHIREKAAEKIYSELGRMRVMVDKKNRNLPEDQKTKPVIAIAGCVAQAEGREIMRRAPIVDMVFGPQSYHKLPEMLGKLQAGQRKVVDTDFPTEDKFDSLPAATKTNTIARGVSAFLTIQEGCDKFCTFCVVPYTRGAEYSRSIARILNEAQNLVAAGVREITLLGQNVNAYHGQDDAGNTVNLSGLMAALDTIDGLDRIRYTTSHPNDMDQQLIDLHRSQKSAMPYLHLPVQSGSNAILEAMNRKHTRESYIEVIERIRLARPDIALSGDFIIGFPGETDDDFDATMDLVNQVTYSQAYSFKYSTRPGTSAATMENQIDDEIKTKRLAQLQDVLNTQQRQFNLNTVGRTLDILFERTGRDAGQLIGKSPYLQPIYVDAPTELIGQILPVYIESLGNFALKGKIVD</sequence>
<proteinExistence type="inferred from homology"/>
<comment type="subcellular location">
    <subcellularLocation>
        <location evidence="14">Cytoplasm</location>
    </subcellularLocation>
</comment>
<dbReference type="InterPro" id="IPR002792">
    <property type="entry name" value="TRAM_dom"/>
</dbReference>
<dbReference type="FunFam" id="3.40.50.12160:FF:000003">
    <property type="entry name" value="CDK5 regulatory subunit-associated protein 1"/>
    <property type="match status" value="1"/>
</dbReference>
<dbReference type="Gene3D" id="3.40.50.12160">
    <property type="entry name" value="Methylthiotransferase, N-terminal domain"/>
    <property type="match status" value="1"/>
</dbReference>
<dbReference type="SFLD" id="SFLDS00029">
    <property type="entry name" value="Radical_SAM"/>
    <property type="match status" value="1"/>
</dbReference>
<dbReference type="Pfam" id="PF04055">
    <property type="entry name" value="Radical_SAM"/>
    <property type="match status" value="1"/>
</dbReference>
<feature type="binding site" evidence="14">
    <location>
        <position position="214"/>
    </location>
    <ligand>
        <name>[4Fe-4S] cluster</name>
        <dbReference type="ChEBI" id="CHEBI:49883"/>
        <label>2</label>
        <note>4Fe-4S-S-AdoMet</note>
    </ligand>
</feature>
<feature type="domain" description="MTTase N-terminal" evidence="16">
    <location>
        <begin position="47"/>
        <end position="172"/>
    </location>
</feature>
<accession>A0A2A4Z567</accession>
<evidence type="ECO:0000259" key="16">
    <source>
        <dbReference type="PROSITE" id="PS51449"/>
    </source>
</evidence>
<dbReference type="GO" id="GO:0046872">
    <property type="term" value="F:metal ion binding"/>
    <property type="evidence" value="ECO:0007669"/>
    <property type="project" value="UniProtKB-KW"/>
</dbReference>
<dbReference type="FunFam" id="3.80.30.20:FF:000001">
    <property type="entry name" value="tRNA-2-methylthio-N(6)-dimethylallyladenosine synthase 2"/>
    <property type="match status" value="1"/>
</dbReference>
<evidence type="ECO:0000256" key="1">
    <source>
        <dbReference type="ARBA" id="ARBA00003234"/>
    </source>
</evidence>
<keyword evidence="9 14" id="KW-0411">Iron-sulfur</keyword>
<dbReference type="SMART" id="SM00729">
    <property type="entry name" value="Elp3"/>
    <property type="match status" value="1"/>
</dbReference>
<name>A0A2A4Z567_9PROT</name>
<keyword evidence="4 14" id="KW-0808">Transferase</keyword>
<protein>
    <recommendedName>
        <fullName evidence="11 14">tRNA-2-methylthio-N(6)-dimethylallyladenosine synthase</fullName>
        <ecNumber evidence="10 14">2.8.4.3</ecNumber>
    </recommendedName>
    <alternativeName>
        <fullName evidence="13 14">(Dimethylallyl)adenosine tRNA methylthiotransferase MiaB</fullName>
    </alternativeName>
    <alternativeName>
        <fullName evidence="12 14">tRNA-i(6)A37 methylthiotransferase</fullName>
    </alternativeName>
</protein>
<evidence type="ECO:0000256" key="7">
    <source>
        <dbReference type="ARBA" id="ARBA00022723"/>
    </source>
</evidence>
<gene>
    <name evidence="14" type="primary">miaB</name>
    <name evidence="18" type="ORF">COB13_05775</name>
</gene>
<organism evidence="18">
    <name type="scientific">OCS116 cluster bacterium</name>
    <dbReference type="NCBI Taxonomy" id="2030921"/>
    <lineage>
        <taxon>Bacteria</taxon>
        <taxon>Pseudomonadati</taxon>
        <taxon>Pseudomonadota</taxon>
        <taxon>Alphaproteobacteria</taxon>
        <taxon>OCS116 cluster</taxon>
    </lineage>
</organism>
<dbReference type="InterPro" id="IPR007197">
    <property type="entry name" value="rSAM"/>
</dbReference>
<keyword evidence="7 14" id="KW-0479">Metal-binding</keyword>
<dbReference type="PROSITE" id="PS51918">
    <property type="entry name" value="RADICAL_SAM"/>
    <property type="match status" value="1"/>
</dbReference>
<dbReference type="InterPro" id="IPR006638">
    <property type="entry name" value="Elp3/MiaA/NifB-like_rSAM"/>
</dbReference>
<dbReference type="PANTHER" id="PTHR43020:SF2">
    <property type="entry name" value="MITOCHONDRIAL TRNA METHYLTHIOTRANSFERASE CDK5RAP1"/>
    <property type="match status" value="1"/>
</dbReference>
<dbReference type="SFLD" id="SFLDF00273">
    <property type="entry name" value="(dimethylallyl)adenosine_tRNA"/>
    <property type="match status" value="1"/>
</dbReference>
<keyword evidence="6 14" id="KW-0819">tRNA processing</keyword>
<evidence type="ECO:0000256" key="12">
    <source>
        <dbReference type="ARBA" id="ARBA00080698"/>
    </source>
</evidence>
<evidence type="ECO:0000256" key="2">
    <source>
        <dbReference type="ARBA" id="ARBA00022485"/>
    </source>
</evidence>
<dbReference type="NCBIfam" id="TIGR01574">
    <property type="entry name" value="miaB-methiolase"/>
    <property type="match status" value="1"/>
</dbReference>
<feature type="binding site" evidence="14">
    <location>
        <position position="218"/>
    </location>
    <ligand>
        <name>[4Fe-4S] cluster</name>
        <dbReference type="ChEBI" id="CHEBI:49883"/>
        <label>2</label>
        <note>4Fe-4S-S-AdoMet</note>
    </ligand>
</feature>
<evidence type="ECO:0000256" key="9">
    <source>
        <dbReference type="ARBA" id="ARBA00023014"/>
    </source>
</evidence>
<comment type="caution">
    <text evidence="18">The sequence shown here is derived from an EMBL/GenBank/DDBJ whole genome shotgun (WGS) entry which is preliminary data.</text>
</comment>
<comment type="cofactor">
    <cofactor evidence="14">
        <name>[4Fe-4S] cluster</name>
        <dbReference type="ChEBI" id="CHEBI:49883"/>
    </cofactor>
    <text evidence="14">Binds 2 [4Fe-4S] clusters. One cluster is coordinated with 3 cysteines and an exchangeable S-adenosyl-L-methionine.</text>
</comment>
<comment type="subunit">
    <text evidence="14">Monomer.</text>
</comment>
<dbReference type="InterPro" id="IPR013848">
    <property type="entry name" value="Methylthiotransferase_N"/>
</dbReference>
<dbReference type="PROSITE" id="PS51449">
    <property type="entry name" value="MTTASE_N"/>
    <property type="match status" value="1"/>
</dbReference>
<evidence type="ECO:0000256" key="8">
    <source>
        <dbReference type="ARBA" id="ARBA00023004"/>
    </source>
</evidence>
<dbReference type="SFLD" id="SFLDG01061">
    <property type="entry name" value="methylthiotransferase"/>
    <property type="match status" value="1"/>
</dbReference>
<evidence type="ECO:0000256" key="10">
    <source>
        <dbReference type="ARBA" id="ARBA00033765"/>
    </source>
</evidence>
<evidence type="ECO:0000256" key="3">
    <source>
        <dbReference type="ARBA" id="ARBA00022490"/>
    </source>
</evidence>
<dbReference type="InterPro" id="IPR058240">
    <property type="entry name" value="rSAM_sf"/>
</dbReference>
<feature type="binding site" evidence="14">
    <location>
        <position position="135"/>
    </location>
    <ligand>
        <name>[4Fe-4S] cluster</name>
        <dbReference type="ChEBI" id="CHEBI:49883"/>
        <label>1</label>
    </ligand>
</feature>
<dbReference type="NCBIfam" id="TIGR00089">
    <property type="entry name" value="MiaB/RimO family radical SAM methylthiotransferase"/>
    <property type="match status" value="1"/>
</dbReference>
<evidence type="ECO:0000259" key="15">
    <source>
        <dbReference type="PROSITE" id="PS50926"/>
    </source>
</evidence>
<dbReference type="Pfam" id="PF01938">
    <property type="entry name" value="TRAM"/>
    <property type="match status" value="1"/>
</dbReference>
<dbReference type="EMBL" id="NVUS01000005">
    <property type="protein sequence ID" value="PCJ02102.1"/>
    <property type="molecule type" value="Genomic_DNA"/>
</dbReference>
<dbReference type="PROSITE" id="PS01278">
    <property type="entry name" value="MTTASE_RADICAL"/>
    <property type="match status" value="1"/>
</dbReference>
<dbReference type="PANTHER" id="PTHR43020">
    <property type="entry name" value="CDK5 REGULATORY SUBUNIT-ASSOCIATED PROTEIN 1"/>
    <property type="match status" value="1"/>
</dbReference>
<dbReference type="Pfam" id="PF00919">
    <property type="entry name" value="UPF0004"/>
    <property type="match status" value="1"/>
</dbReference>